<evidence type="ECO:0000256" key="1">
    <source>
        <dbReference type="SAM" id="Phobius"/>
    </source>
</evidence>
<dbReference type="OrthoDB" id="673785at2"/>
<keyword evidence="1" id="KW-0812">Transmembrane</keyword>
<sequence>MGWTEHLWFNIIISILTVLILLYRYEIKRTVVVVIATIFTSCLLVIILFFTSEHLMKKENPFVRRFLPHPIDKAQYLDLGVNSYYIAGLTPDTIYLGNYTAPLLITAVSKDLKTKVEHQIKLDETERSFRSLLVRVQNNNFFVSDGSIPIIYRGNTSNWYAHKFMTETIYFSLLQPLTENTFLFRSQRASNGEHVLGKLVVTDTVTFELFEDALQKQIDGVFDTDGQLVTDQKTHQGIYTYTYRNQYLVYQALSNTFTKGKTIDTTTLAKIKVTQLADGTKKMGAPPHKVNTKTYAHNGKLFIKSELLGKNESKSMWNQASIIDVYDYNKNEYLYSFYAYDHQKDKIKEFVLNDLYFYGLVGNMLVRYELGN</sequence>
<evidence type="ECO:0000313" key="2">
    <source>
        <dbReference type="EMBL" id="RRJ89424.1"/>
    </source>
</evidence>
<dbReference type="EMBL" id="RQVQ01000028">
    <property type="protein sequence ID" value="RRJ89424.1"/>
    <property type="molecule type" value="Genomic_DNA"/>
</dbReference>
<comment type="caution">
    <text evidence="2">The sequence shown here is derived from an EMBL/GenBank/DDBJ whole genome shotgun (WGS) entry which is preliminary data.</text>
</comment>
<keyword evidence="1" id="KW-1133">Transmembrane helix</keyword>
<feature type="transmembrane region" description="Helical" evidence="1">
    <location>
        <begin position="6"/>
        <end position="23"/>
    </location>
</feature>
<protein>
    <submittedName>
        <fullName evidence="2">Uncharacterized protein</fullName>
    </submittedName>
</protein>
<dbReference type="AlphaFoldDB" id="A0A3P3W3W0"/>
<proteinExistence type="predicted"/>
<keyword evidence="1" id="KW-0472">Membrane</keyword>
<dbReference type="Proteomes" id="UP000275719">
    <property type="component" value="Unassembled WGS sequence"/>
</dbReference>
<keyword evidence="3" id="KW-1185">Reference proteome</keyword>
<evidence type="ECO:0000313" key="3">
    <source>
        <dbReference type="Proteomes" id="UP000275719"/>
    </source>
</evidence>
<organism evidence="2 3">
    <name type="scientific">Paenimyroides tangerinum</name>
    <dbReference type="NCBI Taxonomy" id="2488728"/>
    <lineage>
        <taxon>Bacteria</taxon>
        <taxon>Pseudomonadati</taxon>
        <taxon>Bacteroidota</taxon>
        <taxon>Flavobacteriia</taxon>
        <taxon>Flavobacteriales</taxon>
        <taxon>Flavobacteriaceae</taxon>
        <taxon>Paenimyroides</taxon>
    </lineage>
</organism>
<accession>A0A3P3W3W0</accession>
<feature type="transmembrane region" description="Helical" evidence="1">
    <location>
        <begin position="30"/>
        <end position="50"/>
    </location>
</feature>
<gene>
    <name evidence="2" type="ORF">EG240_11795</name>
</gene>
<reference evidence="2 3" key="1">
    <citation type="submission" date="2018-11" db="EMBL/GenBank/DDBJ databases">
        <title>Flavobacterium sp. nov., YIM 102701-2 draft genome.</title>
        <authorList>
            <person name="Li G."/>
            <person name="Jiang Y."/>
        </authorList>
    </citation>
    <scope>NUCLEOTIDE SEQUENCE [LARGE SCALE GENOMIC DNA]</scope>
    <source>
        <strain evidence="2 3">YIM 102701-2</strain>
    </source>
</reference>
<name>A0A3P3W3W0_9FLAO</name>